<organism evidence="1">
    <name type="scientific">Oryza punctata</name>
    <name type="common">Red rice</name>
    <dbReference type="NCBI Taxonomy" id="4537"/>
    <lineage>
        <taxon>Eukaryota</taxon>
        <taxon>Viridiplantae</taxon>
        <taxon>Streptophyta</taxon>
        <taxon>Embryophyta</taxon>
        <taxon>Tracheophyta</taxon>
        <taxon>Spermatophyta</taxon>
        <taxon>Magnoliopsida</taxon>
        <taxon>Liliopsida</taxon>
        <taxon>Poales</taxon>
        <taxon>Poaceae</taxon>
        <taxon>BOP clade</taxon>
        <taxon>Oryzoideae</taxon>
        <taxon>Oryzeae</taxon>
        <taxon>Oryzinae</taxon>
        <taxon>Oryza</taxon>
    </lineage>
</organism>
<sequence>MVVGLGGGEVEQLHNTDGVCHLTLLFIRGRRDERSIFCWMGREQELDSNCAGEKDETVDSDSICP</sequence>
<dbReference type="Proteomes" id="UP000026962">
    <property type="component" value="Chromosome 3"/>
</dbReference>
<keyword evidence="2" id="KW-1185">Reference proteome</keyword>
<proteinExistence type="predicted"/>
<reference evidence="1" key="2">
    <citation type="submission" date="2018-05" db="EMBL/GenBank/DDBJ databases">
        <title>OpunRS2 (Oryza punctata Reference Sequence Version 2).</title>
        <authorList>
            <person name="Zhang J."/>
            <person name="Kudrna D."/>
            <person name="Lee S."/>
            <person name="Talag J."/>
            <person name="Welchert J."/>
            <person name="Wing R.A."/>
        </authorList>
    </citation>
    <scope>NUCLEOTIDE SEQUENCE [LARGE SCALE GENOMIC DNA]</scope>
</reference>
<accession>A0A0E0KGF9</accession>
<dbReference type="HOGENOM" id="CLU_2853695_0_0_1"/>
<name>A0A0E0KGF9_ORYPU</name>
<dbReference type="EnsemblPlants" id="OPUNC03G24180.1">
    <property type="protein sequence ID" value="OPUNC03G24180.1"/>
    <property type="gene ID" value="OPUNC03G24180"/>
</dbReference>
<dbReference type="AlphaFoldDB" id="A0A0E0KGF9"/>
<evidence type="ECO:0000313" key="2">
    <source>
        <dbReference type="Proteomes" id="UP000026962"/>
    </source>
</evidence>
<reference evidence="1" key="1">
    <citation type="submission" date="2015-04" db="UniProtKB">
        <authorList>
            <consortium name="EnsemblPlants"/>
        </authorList>
    </citation>
    <scope>IDENTIFICATION</scope>
</reference>
<evidence type="ECO:0000313" key="1">
    <source>
        <dbReference type="EnsemblPlants" id="OPUNC03G24180.1"/>
    </source>
</evidence>
<dbReference type="Gramene" id="OPUNC03G24180.1">
    <property type="protein sequence ID" value="OPUNC03G24180.1"/>
    <property type="gene ID" value="OPUNC03G24180"/>
</dbReference>
<protein>
    <submittedName>
        <fullName evidence="1">Uncharacterized protein</fullName>
    </submittedName>
</protein>